<name>A0AAD8A0U4_DIPPU</name>
<evidence type="ECO:0000313" key="1">
    <source>
        <dbReference type="EMBL" id="KAJ9590040.1"/>
    </source>
</evidence>
<protein>
    <submittedName>
        <fullName evidence="1">Uncharacterized protein</fullName>
    </submittedName>
</protein>
<organism evidence="1 2">
    <name type="scientific">Diploptera punctata</name>
    <name type="common">Pacific beetle cockroach</name>
    <dbReference type="NCBI Taxonomy" id="6984"/>
    <lineage>
        <taxon>Eukaryota</taxon>
        <taxon>Metazoa</taxon>
        <taxon>Ecdysozoa</taxon>
        <taxon>Arthropoda</taxon>
        <taxon>Hexapoda</taxon>
        <taxon>Insecta</taxon>
        <taxon>Pterygota</taxon>
        <taxon>Neoptera</taxon>
        <taxon>Polyneoptera</taxon>
        <taxon>Dictyoptera</taxon>
        <taxon>Blattodea</taxon>
        <taxon>Blaberoidea</taxon>
        <taxon>Blaberidae</taxon>
        <taxon>Diplopterinae</taxon>
        <taxon>Diploptera</taxon>
    </lineage>
</organism>
<reference evidence="1" key="1">
    <citation type="journal article" date="2023" name="IScience">
        <title>Live-bearing cockroach genome reveals convergent evolutionary mechanisms linked to viviparity in insects and beyond.</title>
        <authorList>
            <person name="Fouks B."/>
            <person name="Harrison M.C."/>
            <person name="Mikhailova A.A."/>
            <person name="Marchal E."/>
            <person name="English S."/>
            <person name="Carruthers M."/>
            <person name="Jennings E.C."/>
            <person name="Chiamaka E.L."/>
            <person name="Frigard R.A."/>
            <person name="Pippel M."/>
            <person name="Attardo G.M."/>
            <person name="Benoit J.B."/>
            <person name="Bornberg-Bauer E."/>
            <person name="Tobe S.S."/>
        </authorList>
    </citation>
    <scope>NUCLEOTIDE SEQUENCE</scope>
    <source>
        <strain evidence="1">Stay&amp;Tobe</strain>
    </source>
</reference>
<gene>
    <name evidence="1" type="ORF">L9F63_016837</name>
</gene>
<reference evidence="1" key="2">
    <citation type="submission" date="2023-05" db="EMBL/GenBank/DDBJ databases">
        <authorList>
            <person name="Fouks B."/>
        </authorList>
    </citation>
    <scope>NUCLEOTIDE SEQUENCE</scope>
    <source>
        <strain evidence="1">Stay&amp;Tobe</strain>
        <tissue evidence="1">Testes</tissue>
    </source>
</reference>
<dbReference type="AlphaFoldDB" id="A0AAD8A0U4"/>
<feature type="non-terminal residue" evidence="1">
    <location>
        <position position="122"/>
    </location>
</feature>
<dbReference type="EMBL" id="JASPKZ010004574">
    <property type="protein sequence ID" value="KAJ9590040.1"/>
    <property type="molecule type" value="Genomic_DNA"/>
</dbReference>
<accession>A0AAD8A0U4</accession>
<keyword evidence="2" id="KW-1185">Reference proteome</keyword>
<comment type="caution">
    <text evidence="1">The sequence shown here is derived from an EMBL/GenBank/DDBJ whole genome shotgun (WGS) entry which is preliminary data.</text>
</comment>
<sequence length="122" mass="14151">DKIVKKGTWSHVTLKLNKTKGLSLGVYVGEERKLYWNDSSPLDIKYLNVRSSQVTAYFRIHKYSFLVGEENTELKSDWFQPKSDEQCWSIIYSIPASDSFMEVKVINDNSFGYVVKTLNETK</sequence>
<dbReference type="Proteomes" id="UP001233999">
    <property type="component" value="Unassembled WGS sequence"/>
</dbReference>
<proteinExistence type="predicted"/>
<feature type="non-terminal residue" evidence="1">
    <location>
        <position position="1"/>
    </location>
</feature>
<evidence type="ECO:0000313" key="2">
    <source>
        <dbReference type="Proteomes" id="UP001233999"/>
    </source>
</evidence>